<evidence type="ECO:0000259" key="1">
    <source>
        <dbReference type="Pfam" id="PF17906"/>
    </source>
</evidence>
<reference evidence="3" key="1">
    <citation type="submission" date="2020-01" db="EMBL/GenBank/DDBJ databases">
        <title>Draft genome sequence of the Termite Coptotermes fromosanus.</title>
        <authorList>
            <person name="Itakura S."/>
            <person name="Yosikawa Y."/>
            <person name="Umezawa K."/>
        </authorList>
    </citation>
    <scope>NUCLEOTIDE SEQUENCE [LARGE SCALE GENOMIC DNA]</scope>
</reference>
<feature type="non-terminal residue" evidence="2">
    <location>
        <position position="1"/>
    </location>
</feature>
<comment type="caution">
    <text evidence="2">The sequence shown here is derived from an EMBL/GenBank/DDBJ whole genome shotgun (WGS) entry which is preliminary data.</text>
</comment>
<evidence type="ECO:0000313" key="2">
    <source>
        <dbReference type="EMBL" id="GFG33903.1"/>
    </source>
</evidence>
<dbReference type="PANTHER" id="PTHR46060">
    <property type="entry name" value="MARINER MOS1 TRANSPOSASE-LIKE PROTEIN"/>
    <property type="match status" value="1"/>
</dbReference>
<dbReference type="InParanoid" id="A0A6L2PMT3"/>
<gene>
    <name evidence="2" type="ORF">Cfor_07150</name>
</gene>
<keyword evidence="3" id="KW-1185">Reference proteome</keyword>
<protein>
    <recommendedName>
        <fullName evidence="1">Mos1 transposase HTH domain-containing protein</fullName>
    </recommendedName>
</protein>
<dbReference type="Pfam" id="PF17906">
    <property type="entry name" value="HTH_48"/>
    <property type="match status" value="1"/>
</dbReference>
<dbReference type="EMBL" id="BLKM01000460">
    <property type="protein sequence ID" value="GFG33903.1"/>
    <property type="molecule type" value="Genomic_DNA"/>
</dbReference>
<dbReference type="Gene3D" id="1.10.10.1450">
    <property type="match status" value="1"/>
</dbReference>
<accession>A0A6L2PMT3</accession>
<sequence>RDTSFCIPTSKKVVTKCEIRAVIRFLQAEGHSAAEIHRGMSAVYGPNFVSDTCVREWCRTFRCGRTDVHDEGGQGQPSLVTDDLVQHIDKLVSERHGFTVSELSLEFPQVS</sequence>
<evidence type="ECO:0000313" key="3">
    <source>
        <dbReference type="Proteomes" id="UP000502823"/>
    </source>
</evidence>
<feature type="domain" description="Mos1 transposase HTH" evidence="1">
    <location>
        <begin position="18"/>
        <end position="64"/>
    </location>
</feature>
<dbReference type="Proteomes" id="UP000502823">
    <property type="component" value="Unassembled WGS sequence"/>
</dbReference>
<organism evidence="2 3">
    <name type="scientific">Coptotermes formosanus</name>
    <name type="common">Formosan subterranean termite</name>
    <dbReference type="NCBI Taxonomy" id="36987"/>
    <lineage>
        <taxon>Eukaryota</taxon>
        <taxon>Metazoa</taxon>
        <taxon>Ecdysozoa</taxon>
        <taxon>Arthropoda</taxon>
        <taxon>Hexapoda</taxon>
        <taxon>Insecta</taxon>
        <taxon>Pterygota</taxon>
        <taxon>Neoptera</taxon>
        <taxon>Polyneoptera</taxon>
        <taxon>Dictyoptera</taxon>
        <taxon>Blattodea</taxon>
        <taxon>Blattoidea</taxon>
        <taxon>Termitoidae</taxon>
        <taxon>Rhinotermitidae</taxon>
        <taxon>Coptotermes</taxon>
    </lineage>
</organism>
<dbReference type="PANTHER" id="PTHR46060:SF1">
    <property type="entry name" value="MARINER MOS1 TRANSPOSASE-LIKE PROTEIN"/>
    <property type="match status" value="1"/>
</dbReference>
<dbReference type="AlphaFoldDB" id="A0A6L2PMT3"/>
<name>A0A6L2PMT3_COPFO</name>
<dbReference type="InterPro" id="IPR041426">
    <property type="entry name" value="Mos1_HTH"/>
</dbReference>
<dbReference type="InterPro" id="IPR052709">
    <property type="entry name" value="Transposase-MT_Hybrid"/>
</dbReference>
<proteinExistence type="predicted"/>
<dbReference type="OrthoDB" id="8191996at2759"/>